<dbReference type="RefSeq" id="XP_043163569.1">
    <property type="nucleotide sequence ID" value="XM_043307634.1"/>
</dbReference>
<dbReference type="OrthoDB" id="5356630at2759"/>
<dbReference type="Pfam" id="PF09792">
    <property type="entry name" value="But2"/>
    <property type="match status" value="1"/>
</dbReference>
<gene>
    <name evidence="3" type="ORF">ALTATR162_LOCUS41</name>
</gene>
<feature type="chain" id="PRO_5035292559" description="Ubiquitin 3 binding protein But2 C-terminal domain-containing protein" evidence="1">
    <location>
        <begin position="19"/>
        <end position="248"/>
    </location>
</feature>
<evidence type="ECO:0000256" key="1">
    <source>
        <dbReference type="SAM" id="SignalP"/>
    </source>
</evidence>
<proteinExistence type="predicted"/>
<organism evidence="3 4">
    <name type="scientific">Alternaria atra</name>
    <dbReference type="NCBI Taxonomy" id="119953"/>
    <lineage>
        <taxon>Eukaryota</taxon>
        <taxon>Fungi</taxon>
        <taxon>Dikarya</taxon>
        <taxon>Ascomycota</taxon>
        <taxon>Pezizomycotina</taxon>
        <taxon>Dothideomycetes</taxon>
        <taxon>Pleosporomycetidae</taxon>
        <taxon>Pleosporales</taxon>
        <taxon>Pleosporineae</taxon>
        <taxon>Pleosporaceae</taxon>
        <taxon>Alternaria</taxon>
        <taxon>Alternaria sect. Ulocladioides</taxon>
    </lineage>
</organism>
<comment type="caution">
    <text evidence="3">The sequence shown here is derived from an EMBL/GenBank/DDBJ whole genome shotgun (WGS) entry which is preliminary data.</text>
</comment>
<keyword evidence="4" id="KW-1185">Reference proteome</keyword>
<sequence length="248" mass="25614">MRFSTSAVALAAVSLTSALPTNTYPSTPTSCITSVSSSTNCSSATPTPQPCKLSCPPPPSCNTSCPPPPDCHNSCPTPPVNTPCGNPTGSNIIKPRVNSLYEVWTGAVRHNTTKGKIFKDGKTTDITTLLTFDFPPESAGKTCSFHFDLASDASAKVSGTGQFDVFTALAPAASSTSSWPSGNLRNQHLGRMTAQRSGAATWVSGFPALGQGFPCPAGKTYGGELVGVGDADFIEWLAGTSGASIQWC</sequence>
<feature type="signal peptide" evidence="1">
    <location>
        <begin position="1"/>
        <end position="18"/>
    </location>
</feature>
<evidence type="ECO:0000313" key="4">
    <source>
        <dbReference type="Proteomes" id="UP000676310"/>
    </source>
</evidence>
<dbReference type="EMBL" id="CAJRGZ010000006">
    <property type="protein sequence ID" value="CAG5137104.1"/>
    <property type="molecule type" value="Genomic_DNA"/>
</dbReference>
<dbReference type="AlphaFoldDB" id="A0A8J2MZV4"/>
<reference evidence="3" key="1">
    <citation type="submission" date="2021-05" db="EMBL/GenBank/DDBJ databases">
        <authorList>
            <person name="Stam R."/>
        </authorList>
    </citation>
    <scope>NUCLEOTIDE SEQUENCE</scope>
    <source>
        <strain evidence="3">CS162</strain>
    </source>
</reference>
<dbReference type="InterPro" id="IPR018620">
    <property type="entry name" value="Ubiquitin3-bd_protein_But2_C"/>
</dbReference>
<evidence type="ECO:0000259" key="2">
    <source>
        <dbReference type="Pfam" id="PF09792"/>
    </source>
</evidence>
<dbReference type="GeneID" id="67015729"/>
<evidence type="ECO:0000313" key="3">
    <source>
        <dbReference type="EMBL" id="CAG5137104.1"/>
    </source>
</evidence>
<accession>A0A8J2MZV4</accession>
<feature type="domain" description="Ubiquitin 3 binding protein But2 C-terminal" evidence="2">
    <location>
        <begin position="123"/>
        <end position="233"/>
    </location>
</feature>
<protein>
    <recommendedName>
        <fullName evidence="2">Ubiquitin 3 binding protein But2 C-terminal domain-containing protein</fullName>
    </recommendedName>
</protein>
<dbReference type="Proteomes" id="UP000676310">
    <property type="component" value="Unassembled WGS sequence"/>
</dbReference>
<keyword evidence="1" id="KW-0732">Signal</keyword>
<name>A0A8J2MZV4_9PLEO</name>